<dbReference type="InterPro" id="IPR023908">
    <property type="entry name" value="xxxLxxG_rpt"/>
</dbReference>
<dbReference type="AlphaFoldDB" id="A0A9Q4G028"/>
<dbReference type="NCBIfam" id="TIGR03057">
    <property type="entry name" value="xxxLxxG_by_4"/>
    <property type="match status" value="2"/>
</dbReference>
<dbReference type="Gene3D" id="1.10.287.950">
    <property type="entry name" value="Methyl-accepting chemotaxis protein"/>
    <property type="match status" value="2"/>
</dbReference>
<feature type="signal peptide" evidence="2">
    <location>
        <begin position="1"/>
        <end position="26"/>
    </location>
</feature>
<keyword evidence="2" id="KW-0732">Signal</keyword>
<evidence type="ECO:0000256" key="1">
    <source>
        <dbReference type="SAM" id="MobiDB-lite"/>
    </source>
</evidence>
<name>A0A9Q4G028_SALAG</name>
<sequence length="610" mass="66180">MMIKKQHLLLSGLAFLLLIPSLPVHANQTGSQTIAADEPTSLNEGEVAAKDEVVYATLSAAGEMNDIYVVNIFDVIHPGVIKDYGTYSNVENLTDLSPINQSGEEIELVAPEGRFYYQGNMENAVLPWDITLTYDLNGKEVAPDELAGADGHLAIHVTTEANETFDPVFYEHYLVQISIELNGEKARRIRAEDGTIANVGKNEQITFSVMPDEEGDFTVEADITDFEMEGIDIAALPYAMAIDAPEIDDMTGDMELLADAISDVNKGVSELHSGIGELNEGVGALHSGSADYHHGMKELDSSSSDLLSASNQIDDALSTISQSLDGDPDDMNLGDLQELPDILAELAEGLQEAGEGLSLLEENYGLAYASLDDAISAIPEYKLSEEEIQSLYLSGADADVIDKLVETYSAALTTKGTYDAVNEAFAAVEPTLNDVSTALDDMASGLKTMSRELSHSIENMDIAASFNQLEDALSDLSSHYGDFHNGLVDYTGGVSELTSSYNALHDGIGEVKDGTSELESGTAELEEGTNELYETTSDLPDQMQDEIDDMLAEYEIDDFDAISFVADENENIDSVQFVIKTESITKEEEESATEEEEEEPGFWSRLMDLF</sequence>
<keyword evidence="4" id="KW-1185">Reference proteome</keyword>
<evidence type="ECO:0000313" key="4">
    <source>
        <dbReference type="Proteomes" id="UP001057753"/>
    </source>
</evidence>
<gene>
    <name evidence="3" type="ORF">HXA33_12895</name>
</gene>
<reference evidence="3" key="1">
    <citation type="submission" date="2020-06" db="EMBL/GenBank/DDBJ databases">
        <title>Insight into the genomes of haloalkaliphilic bacilli from Kenyan soda lakes.</title>
        <authorList>
            <person name="Mwirichia R."/>
            <person name="Villamizar G.C."/>
            <person name="Poehlein A."/>
            <person name="Mugweru J."/>
            <person name="Kipnyargis A."/>
            <person name="Kiplimo D."/>
            <person name="Orwa P."/>
            <person name="Daniel R."/>
        </authorList>
    </citation>
    <scope>NUCLEOTIDE SEQUENCE</scope>
    <source>
        <strain evidence="3">B1096_S55</strain>
    </source>
</reference>
<comment type="caution">
    <text evidence="3">The sequence shown here is derived from an EMBL/GenBank/DDBJ whole genome shotgun (WGS) entry which is preliminary data.</text>
</comment>
<proteinExistence type="predicted"/>
<organism evidence="3 4">
    <name type="scientific">Salipaludibacillus agaradhaerens</name>
    <name type="common">Bacillus agaradhaerens</name>
    <dbReference type="NCBI Taxonomy" id="76935"/>
    <lineage>
        <taxon>Bacteria</taxon>
        <taxon>Bacillati</taxon>
        <taxon>Bacillota</taxon>
        <taxon>Bacilli</taxon>
        <taxon>Bacillales</taxon>
        <taxon>Bacillaceae</taxon>
    </lineage>
</organism>
<feature type="region of interest" description="Disordered" evidence="1">
    <location>
        <begin position="585"/>
        <end position="605"/>
    </location>
</feature>
<dbReference type="EMBL" id="JABXYM010000001">
    <property type="protein sequence ID" value="MCR6097443.1"/>
    <property type="molecule type" value="Genomic_DNA"/>
</dbReference>
<dbReference type="Proteomes" id="UP001057753">
    <property type="component" value="Unassembled WGS sequence"/>
</dbReference>
<accession>A0A9Q4G028</accession>
<feature type="chain" id="PRO_5040378928" evidence="2">
    <location>
        <begin position="27"/>
        <end position="610"/>
    </location>
</feature>
<evidence type="ECO:0000256" key="2">
    <source>
        <dbReference type="SAM" id="SignalP"/>
    </source>
</evidence>
<evidence type="ECO:0000313" key="3">
    <source>
        <dbReference type="EMBL" id="MCR6097443.1"/>
    </source>
</evidence>
<feature type="compositionally biased region" description="Acidic residues" evidence="1">
    <location>
        <begin position="587"/>
        <end position="600"/>
    </location>
</feature>
<protein>
    <submittedName>
        <fullName evidence="3">YhgE/Pip domain-containing protein</fullName>
    </submittedName>
</protein>